<comment type="caution">
    <text evidence="2">The sequence shown here is derived from an EMBL/GenBank/DDBJ whole genome shotgun (WGS) entry which is preliminary data.</text>
</comment>
<evidence type="ECO:0000256" key="1">
    <source>
        <dbReference type="SAM" id="SignalP"/>
    </source>
</evidence>
<evidence type="ECO:0000313" key="3">
    <source>
        <dbReference type="Proteomes" id="UP001221898"/>
    </source>
</evidence>
<protein>
    <recommendedName>
        <fullName evidence="4">Secreted protein</fullName>
    </recommendedName>
</protein>
<feature type="signal peptide" evidence="1">
    <location>
        <begin position="1"/>
        <end position="17"/>
    </location>
</feature>
<dbReference type="AlphaFoldDB" id="A0AAD7SSU9"/>
<accession>A0AAD7SSU9</accession>
<keyword evidence="1" id="KW-0732">Signal</keyword>
<feature type="chain" id="PRO_5042068457" description="Secreted protein" evidence="1">
    <location>
        <begin position="18"/>
        <end position="117"/>
    </location>
</feature>
<evidence type="ECO:0000313" key="2">
    <source>
        <dbReference type="EMBL" id="KAJ8408068.1"/>
    </source>
</evidence>
<dbReference type="Proteomes" id="UP001221898">
    <property type="component" value="Unassembled WGS sequence"/>
</dbReference>
<gene>
    <name evidence="2" type="ORF">AAFF_G00262960</name>
</gene>
<reference evidence="2" key="1">
    <citation type="journal article" date="2023" name="Science">
        <title>Genome structures resolve the early diversification of teleost fishes.</title>
        <authorList>
            <person name="Parey E."/>
            <person name="Louis A."/>
            <person name="Montfort J."/>
            <person name="Bouchez O."/>
            <person name="Roques C."/>
            <person name="Iampietro C."/>
            <person name="Lluch J."/>
            <person name="Castinel A."/>
            <person name="Donnadieu C."/>
            <person name="Desvignes T."/>
            <person name="Floi Bucao C."/>
            <person name="Jouanno E."/>
            <person name="Wen M."/>
            <person name="Mejri S."/>
            <person name="Dirks R."/>
            <person name="Jansen H."/>
            <person name="Henkel C."/>
            <person name="Chen W.J."/>
            <person name="Zahm M."/>
            <person name="Cabau C."/>
            <person name="Klopp C."/>
            <person name="Thompson A.W."/>
            <person name="Robinson-Rechavi M."/>
            <person name="Braasch I."/>
            <person name="Lecointre G."/>
            <person name="Bobe J."/>
            <person name="Postlethwait J.H."/>
            <person name="Berthelot C."/>
            <person name="Roest Crollius H."/>
            <person name="Guiguen Y."/>
        </authorList>
    </citation>
    <scope>NUCLEOTIDE SEQUENCE</scope>
    <source>
        <strain evidence="2">NC1722</strain>
    </source>
</reference>
<dbReference type="EMBL" id="JAINUG010000036">
    <property type="protein sequence ID" value="KAJ8408068.1"/>
    <property type="molecule type" value="Genomic_DNA"/>
</dbReference>
<evidence type="ECO:0008006" key="4">
    <source>
        <dbReference type="Google" id="ProtNLM"/>
    </source>
</evidence>
<name>A0AAD7SSU9_9TELE</name>
<sequence>MLLRLPFLIGFVRVAAALGSYFGAAAAQARRHPYEDRPCTQQTEKGVAQEARLAQQKGSCAKIQRAEKYTGALRRPPTSTMLISFILGIIFSLSPAPVASSSAHVWLGAGCVGCRRR</sequence>
<proteinExistence type="predicted"/>
<keyword evidence="3" id="KW-1185">Reference proteome</keyword>
<organism evidence="2 3">
    <name type="scientific">Aldrovandia affinis</name>
    <dbReference type="NCBI Taxonomy" id="143900"/>
    <lineage>
        <taxon>Eukaryota</taxon>
        <taxon>Metazoa</taxon>
        <taxon>Chordata</taxon>
        <taxon>Craniata</taxon>
        <taxon>Vertebrata</taxon>
        <taxon>Euteleostomi</taxon>
        <taxon>Actinopterygii</taxon>
        <taxon>Neopterygii</taxon>
        <taxon>Teleostei</taxon>
        <taxon>Notacanthiformes</taxon>
        <taxon>Halosauridae</taxon>
        <taxon>Aldrovandia</taxon>
    </lineage>
</organism>